<evidence type="ECO:0000313" key="2">
    <source>
        <dbReference type="Proteomes" id="UP000004310"/>
    </source>
</evidence>
<name>Q0G3K9_9HYPH</name>
<keyword evidence="2" id="KW-1185">Reference proteome</keyword>
<gene>
    <name evidence="1" type="ORF">FP2506_15354</name>
</gene>
<dbReference type="AlphaFoldDB" id="Q0G3K9"/>
<comment type="caution">
    <text evidence="1">The sequence shown here is derived from an EMBL/GenBank/DDBJ whole genome shotgun (WGS) entry which is preliminary data.</text>
</comment>
<proteinExistence type="predicted"/>
<organism evidence="1 2">
    <name type="scientific">Fulvimarina pelagi HTCC2506</name>
    <dbReference type="NCBI Taxonomy" id="314231"/>
    <lineage>
        <taxon>Bacteria</taxon>
        <taxon>Pseudomonadati</taxon>
        <taxon>Pseudomonadota</taxon>
        <taxon>Alphaproteobacteria</taxon>
        <taxon>Hyphomicrobiales</taxon>
        <taxon>Aurantimonadaceae</taxon>
        <taxon>Fulvimarina</taxon>
    </lineage>
</organism>
<evidence type="ECO:0000313" key="1">
    <source>
        <dbReference type="EMBL" id="EAU41822.1"/>
    </source>
</evidence>
<dbReference type="HOGENOM" id="CLU_097546_0_0_5"/>
<dbReference type="STRING" id="217511.GCA_001463845_02823"/>
<protein>
    <submittedName>
        <fullName evidence="1">Uncharacterized protein</fullName>
    </submittedName>
</protein>
<dbReference type="Proteomes" id="UP000004310">
    <property type="component" value="Unassembled WGS sequence"/>
</dbReference>
<accession>Q0G3K9</accession>
<dbReference type="eggNOG" id="ENOG5031E6R">
    <property type="taxonomic scope" value="Bacteria"/>
</dbReference>
<sequence length="208" mass="22842">MPLKNRVLPTGEIVSHPSKAGLFMGNRGILHGEDRTLGSSRWKQKNWIICALDFSGRKRELMSKGCYTELFFLDEAVALAAGHRPCAECRRAVFLAYRSAFARVNGAEARAGEIDKALHAVRVDSRRRLQIRLEVNTSEIPDGAMVHFEGEAWLLRNGRLLHYTPDGYDTAMGLAAGTVTVLTPKPSVIALQNGFVPVVHPSADAFSA</sequence>
<dbReference type="EMBL" id="AATP01000002">
    <property type="protein sequence ID" value="EAU41822.1"/>
    <property type="molecule type" value="Genomic_DNA"/>
</dbReference>
<dbReference type="RefSeq" id="WP_007068195.1">
    <property type="nucleotide sequence ID" value="NZ_DS022272.1"/>
</dbReference>
<reference evidence="1 2" key="1">
    <citation type="journal article" date="2010" name="J. Bacteriol.">
        <title>Genome sequence of Fulvimarina pelagi HTCC2506T, a Mn(II)-oxidizing alphaproteobacterium possessing an aerobic anoxygenic photosynthetic gene cluster and Xanthorhodopsin.</title>
        <authorList>
            <person name="Kang I."/>
            <person name="Oh H.M."/>
            <person name="Lim S.I."/>
            <person name="Ferriera S."/>
            <person name="Giovannoni S.J."/>
            <person name="Cho J.C."/>
        </authorList>
    </citation>
    <scope>NUCLEOTIDE SEQUENCE [LARGE SCALE GENOMIC DNA]</scope>
    <source>
        <strain evidence="1 2">HTCC2506</strain>
    </source>
</reference>